<evidence type="ECO:0000256" key="14">
    <source>
        <dbReference type="PIRSR" id="PIRSR000350-3"/>
    </source>
</evidence>
<evidence type="ECO:0000256" key="12">
    <source>
        <dbReference type="ARBA" id="ARBA00049187"/>
    </source>
</evidence>
<evidence type="ECO:0000256" key="8">
    <source>
        <dbReference type="ARBA" id="ARBA00023002"/>
    </source>
</evidence>
<dbReference type="PRINTS" id="PR00368">
    <property type="entry name" value="FADPNR"/>
</dbReference>
<comment type="cofactor">
    <cofactor evidence="14 16">
        <name>FAD</name>
        <dbReference type="ChEBI" id="CHEBI:57692"/>
    </cofactor>
    <text evidence="14 16">Binds 1 FAD per subunit.</text>
</comment>
<evidence type="ECO:0000256" key="11">
    <source>
        <dbReference type="ARBA" id="ARBA00023284"/>
    </source>
</evidence>
<comment type="miscellaneous">
    <text evidence="16">The active site is a redox-active disulfide bond.</text>
</comment>
<feature type="binding site" evidence="14">
    <location>
        <begin position="150"/>
        <end position="152"/>
    </location>
    <ligand>
        <name>FAD</name>
        <dbReference type="ChEBI" id="CHEBI:57692"/>
    </ligand>
</feature>
<reference evidence="19 20" key="1">
    <citation type="submission" date="2016-11" db="EMBL/GenBank/DDBJ databases">
        <authorList>
            <person name="Jaros S."/>
            <person name="Januszkiewicz K."/>
            <person name="Wedrychowicz H."/>
        </authorList>
    </citation>
    <scope>NUCLEOTIDE SEQUENCE [LARGE SCALE GENOMIC DNA]</scope>
    <source>
        <strain evidence="19 20">DSM 44666</strain>
    </source>
</reference>
<dbReference type="Pfam" id="PF02852">
    <property type="entry name" value="Pyr_redox_dim"/>
    <property type="match status" value="1"/>
</dbReference>
<keyword evidence="7 14" id="KW-0274">FAD</keyword>
<dbReference type="PIRSF" id="PIRSF000350">
    <property type="entry name" value="Mercury_reductase_MerA"/>
    <property type="match status" value="1"/>
</dbReference>
<comment type="subcellular location">
    <subcellularLocation>
        <location evidence="1">Cytoplasm</location>
    </subcellularLocation>
</comment>
<dbReference type="FunFam" id="3.30.390.30:FF:000001">
    <property type="entry name" value="Dihydrolipoyl dehydrogenase"/>
    <property type="match status" value="1"/>
</dbReference>
<evidence type="ECO:0000256" key="15">
    <source>
        <dbReference type="PIRSR" id="PIRSR000350-4"/>
    </source>
</evidence>
<name>A0A1M4TL55_9BACL</name>
<dbReference type="OrthoDB" id="9800167at2"/>
<feature type="binding site" evidence="14">
    <location>
        <position position="51"/>
    </location>
    <ligand>
        <name>FAD</name>
        <dbReference type="ChEBI" id="CHEBI:57692"/>
    </ligand>
</feature>
<proteinExistence type="inferred from homology"/>
<evidence type="ECO:0000256" key="16">
    <source>
        <dbReference type="RuleBase" id="RU003692"/>
    </source>
</evidence>
<evidence type="ECO:0000256" key="6">
    <source>
        <dbReference type="ARBA" id="ARBA00022630"/>
    </source>
</evidence>
<evidence type="ECO:0000259" key="18">
    <source>
        <dbReference type="Pfam" id="PF07992"/>
    </source>
</evidence>
<dbReference type="EC" id="1.8.1.4" evidence="3 16"/>
<feature type="binding site" evidence="14">
    <location>
        <position position="210"/>
    </location>
    <ligand>
        <name>NAD(+)</name>
        <dbReference type="ChEBI" id="CHEBI:57540"/>
    </ligand>
</feature>
<dbReference type="EMBL" id="FQVL01000001">
    <property type="protein sequence ID" value="SHE45190.1"/>
    <property type="molecule type" value="Genomic_DNA"/>
</dbReference>
<dbReference type="Gene3D" id="3.50.50.60">
    <property type="entry name" value="FAD/NAD(P)-binding domain"/>
    <property type="match status" value="2"/>
</dbReference>
<evidence type="ECO:0000256" key="13">
    <source>
        <dbReference type="PIRSR" id="PIRSR000350-2"/>
    </source>
</evidence>
<dbReference type="STRING" id="112248.SAMN05444392_101519"/>
<keyword evidence="11 16" id="KW-0676">Redox-active center</keyword>
<evidence type="ECO:0000256" key="9">
    <source>
        <dbReference type="ARBA" id="ARBA00023027"/>
    </source>
</evidence>
<evidence type="ECO:0000256" key="10">
    <source>
        <dbReference type="ARBA" id="ARBA00023157"/>
    </source>
</evidence>
<feature type="binding site" evidence="14">
    <location>
        <begin position="187"/>
        <end position="194"/>
    </location>
    <ligand>
        <name>NAD(+)</name>
        <dbReference type="ChEBI" id="CHEBI:57540"/>
    </ligand>
</feature>
<comment type="similarity">
    <text evidence="2 16">Belongs to the class-I pyridine nucleotide-disulfide oxidoreductase family.</text>
</comment>
<organism evidence="19 20">
    <name type="scientific">Seinonella peptonophila</name>
    <dbReference type="NCBI Taxonomy" id="112248"/>
    <lineage>
        <taxon>Bacteria</taxon>
        <taxon>Bacillati</taxon>
        <taxon>Bacillota</taxon>
        <taxon>Bacilli</taxon>
        <taxon>Bacillales</taxon>
        <taxon>Thermoactinomycetaceae</taxon>
        <taxon>Seinonella</taxon>
    </lineage>
</organism>
<dbReference type="InterPro" id="IPR006258">
    <property type="entry name" value="Lipoamide_DH"/>
</dbReference>
<feature type="binding site" evidence="14">
    <location>
        <position position="319"/>
    </location>
    <ligand>
        <name>FAD</name>
        <dbReference type="ChEBI" id="CHEBI:57692"/>
    </ligand>
</feature>
<accession>A0A1M4TL55</accession>
<evidence type="ECO:0000256" key="5">
    <source>
        <dbReference type="ARBA" id="ARBA00022490"/>
    </source>
</evidence>
<dbReference type="GO" id="GO:0050660">
    <property type="term" value="F:flavin adenine dinucleotide binding"/>
    <property type="evidence" value="ECO:0007669"/>
    <property type="project" value="InterPro"/>
</dbReference>
<dbReference type="InterPro" id="IPR050151">
    <property type="entry name" value="Class-I_Pyr_Nuc-Dis_Oxidored"/>
</dbReference>
<feature type="binding site" evidence="14">
    <location>
        <position position="114"/>
    </location>
    <ligand>
        <name>FAD</name>
        <dbReference type="ChEBI" id="CHEBI:57692"/>
    </ligand>
</feature>
<dbReference type="Pfam" id="PF07992">
    <property type="entry name" value="Pyr_redox_2"/>
    <property type="match status" value="1"/>
</dbReference>
<gene>
    <name evidence="19" type="ORF">SAMN05444392_101519</name>
</gene>
<evidence type="ECO:0000256" key="7">
    <source>
        <dbReference type="ARBA" id="ARBA00022827"/>
    </source>
</evidence>
<feature type="disulfide bond" description="Redox-active" evidence="15">
    <location>
        <begin position="42"/>
        <end position="47"/>
    </location>
</feature>
<dbReference type="AlphaFoldDB" id="A0A1M4TL55"/>
<evidence type="ECO:0000259" key="17">
    <source>
        <dbReference type="Pfam" id="PF02852"/>
    </source>
</evidence>
<dbReference type="SUPFAM" id="SSF51905">
    <property type="entry name" value="FAD/NAD(P)-binding domain"/>
    <property type="match status" value="1"/>
</dbReference>
<feature type="domain" description="FAD/NAD(P)-binding" evidence="18">
    <location>
        <begin position="5"/>
        <end position="334"/>
    </location>
</feature>
<comment type="catalytic activity">
    <reaction evidence="12 16">
        <text>N(6)-[(R)-dihydrolipoyl]-L-lysyl-[protein] + NAD(+) = N(6)-[(R)-lipoyl]-L-lysyl-[protein] + NADH + H(+)</text>
        <dbReference type="Rhea" id="RHEA:15045"/>
        <dbReference type="Rhea" id="RHEA-COMP:10474"/>
        <dbReference type="Rhea" id="RHEA-COMP:10475"/>
        <dbReference type="ChEBI" id="CHEBI:15378"/>
        <dbReference type="ChEBI" id="CHEBI:57540"/>
        <dbReference type="ChEBI" id="CHEBI:57945"/>
        <dbReference type="ChEBI" id="CHEBI:83099"/>
        <dbReference type="ChEBI" id="CHEBI:83100"/>
        <dbReference type="EC" id="1.8.1.4"/>
    </reaction>
</comment>
<dbReference type="InterPro" id="IPR016156">
    <property type="entry name" value="FAD/NAD-linked_Rdtase_dimer_sf"/>
</dbReference>
<dbReference type="PRINTS" id="PR00411">
    <property type="entry name" value="PNDRDTASEI"/>
</dbReference>
<evidence type="ECO:0000256" key="4">
    <source>
        <dbReference type="ARBA" id="ARBA00016961"/>
    </source>
</evidence>
<keyword evidence="9 14" id="KW-0520">NAD</keyword>
<dbReference type="PANTHER" id="PTHR22912:SF217">
    <property type="entry name" value="DIHYDROLIPOYL DEHYDROGENASE"/>
    <property type="match status" value="1"/>
</dbReference>
<dbReference type="RefSeq" id="WP_073151479.1">
    <property type="nucleotide sequence ID" value="NZ_FQVL01000001.1"/>
</dbReference>
<dbReference type="PROSITE" id="PS00076">
    <property type="entry name" value="PYRIDINE_REDOX_1"/>
    <property type="match status" value="1"/>
</dbReference>
<dbReference type="GO" id="GO:0004148">
    <property type="term" value="F:dihydrolipoyl dehydrogenase (NADH) activity"/>
    <property type="evidence" value="ECO:0007669"/>
    <property type="project" value="UniProtKB-EC"/>
</dbReference>
<evidence type="ECO:0000256" key="1">
    <source>
        <dbReference type="ARBA" id="ARBA00004496"/>
    </source>
</evidence>
<feature type="domain" description="Pyridine nucleotide-disulphide oxidoreductase dimerisation" evidence="17">
    <location>
        <begin position="354"/>
        <end position="461"/>
    </location>
</feature>
<dbReference type="InterPro" id="IPR012999">
    <property type="entry name" value="Pyr_OxRdtase_I_AS"/>
</dbReference>
<dbReference type="NCBIfam" id="TIGR01350">
    <property type="entry name" value="lipoamide_DH"/>
    <property type="match status" value="1"/>
</dbReference>
<keyword evidence="5" id="KW-0963">Cytoplasm</keyword>
<dbReference type="GO" id="GO:0005737">
    <property type="term" value="C:cytoplasm"/>
    <property type="evidence" value="ECO:0007669"/>
    <property type="project" value="UniProtKB-SubCell"/>
</dbReference>
<evidence type="ECO:0000256" key="3">
    <source>
        <dbReference type="ARBA" id="ARBA00012608"/>
    </source>
</evidence>
<dbReference type="SUPFAM" id="SSF55424">
    <property type="entry name" value="FAD/NAD-linked reductases, dimerisation (C-terminal) domain"/>
    <property type="match status" value="1"/>
</dbReference>
<sequence>MAEHYDLVVLGAGPGGYVAAIHAAQQGMKVAVVEKEKLGGVCLHKGCIPTKTLLKSASLYAQMKSSHEYGVYAEQLILDWEKIQQRKVTVVERLQQGIEQLFSHHQIDCFQGTGRILGPSIFSPLSGTISVTSEEREPVILIPQQVIIATGSRPREWDELPFDGDMILSSDQILELTELPRSILIVGGGVIGVEWASLLQDFGVQVTIVETMERILPQEDRLISREMERILRQRGVQIYTNAKILADRIEREANRIYVPISTGNQEYVVEVERVLISIGRQANVEGIGLKNTAIQYSQGYIEVNDFMQTKEKHIYAIGDVIGGYQLAHVASREGVIAVEHMAGKVVSPLATELIPRCTYSRPEVASIGLTEDDAMEQGYQIQHAIVPMKQIAKAVVSGETDGWVKLVVNRENEDILGIHMIGSQVTELIATAGLAQVFDAASWEMGQAIYAHPTLAEVFQEVSGAINYKG</sequence>
<keyword evidence="20" id="KW-1185">Reference proteome</keyword>
<dbReference type="InterPro" id="IPR004099">
    <property type="entry name" value="Pyr_nucl-diS_OxRdtase_dimer"/>
</dbReference>
<feature type="active site" description="Proton acceptor" evidence="13">
    <location>
        <position position="452"/>
    </location>
</feature>
<dbReference type="InterPro" id="IPR001100">
    <property type="entry name" value="Pyr_nuc-diS_OxRdtase"/>
</dbReference>
<dbReference type="InterPro" id="IPR036188">
    <property type="entry name" value="FAD/NAD-bd_sf"/>
</dbReference>
<protein>
    <recommendedName>
        <fullName evidence="4 16">Dihydrolipoyl dehydrogenase</fullName>
        <ecNumber evidence="3 16">1.8.1.4</ecNumber>
    </recommendedName>
</protein>
<keyword evidence="8 16" id="KW-0560">Oxidoreductase</keyword>
<evidence type="ECO:0000313" key="20">
    <source>
        <dbReference type="Proteomes" id="UP000184476"/>
    </source>
</evidence>
<feature type="binding site" evidence="14">
    <location>
        <position position="279"/>
    </location>
    <ligand>
        <name>NAD(+)</name>
        <dbReference type="ChEBI" id="CHEBI:57540"/>
    </ligand>
</feature>
<dbReference type="GO" id="GO:0006103">
    <property type="term" value="P:2-oxoglutarate metabolic process"/>
    <property type="evidence" value="ECO:0007669"/>
    <property type="project" value="TreeGrafter"/>
</dbReference>
<keyword evidence="14" id="KW-0547">Nucleotide-binding</keyword>
<dbReference type="Gene3D" id="3.30.390.30">
    <property type="match status" value="1"/>
</dbReference>
<dbReference type="PANTHER" id="PTHR22912">
    <property type="entry name" value="DISULFIDE OXIDOREDUCTASE"/>
    <property type="match status" value="1"/>
</dbReference>
<keyword evidence="10" id="KW-1015">Disulfide bond</keyword>
<dbReference type="InterPro" id="IPR023753">
    <property type="entry name" value="FAD/NAD-binding_dom"/>
</dbReference>
<dbReference type="Proteomes" id="UP000184476">
    <property type="component" value="Unassembled WGS sequence"/>
</dbReference>
<evidence type="ECO:0000256" key="2">
    <source>
        <dbReference type="ARBA" id="ARBA00007532"/>
    </source>
</evidence>
<evidence type="ECO:0000313" key="19">
    <source>
        <dbReference type="EMBL" id="SHE45190.1"/>
    </source>
</evidence>
<keyword evidence="6 16" id="KW-0285">Flavoprotein</keyword>